<proteinExistence type="predicted"/>
<protein>
    <submittedName>
        <fullName evidence="1">Uncharacterized protein</fullName>
    </submittedName>
</protein>
<evidence type="ECO:0000313" key="2">
    <source>
        <dbReference type="Proteomes" id="UP001234178"/>
    </source>
</evidence>
<name>A0ABR0B3Q7_9CRUS</name>
<reference evidence="1 2" key="1">
    <citation type="journal article" date="2023" name="Nucleic Acids Res.">
        <title>The hologenome of Daphnia magna reveals possible DNA methylation and microbiome-mediated evolution of the host genome.</title>
        <authorList>
            <person name="Chaturvedi A."/>
            <person name="Li X."/>
            <person name="Dhandapani V."/>
            <person name="Marshall H."/>
            <person name="Kissane S."/>
            <person name="Cuenca-Cambronero M."/>
            <person name="Asole G."/>
            <person name="Calvet F."/>
            <person name="Ruiz-Romero M."/>
            <person name="Marangio P."/>
            <person name="Guigo R."/>
            <person name="Rago D."/>
            <person name="Mirbahai L."/>
            <person name="Eastwood N."/>
            <person name="Colbourne J.K."/>
            <person name="Zhou J."/>
            <person name="Mallon E."/>
            <person name="Orsini L."/>
        </authorList>
    </citation>
    <scope>NUCLEOTIDE SEQUENCE [LARGE SCALE GENOMIC DNA]</scope>
    <source>
        <strain evidence="1">LRV0_1</strain>
    </source>
</reference>
<sequence length="287" mass="33314">MYPHPLRKIGCACSLEEASQFPTFDRFNAVLFARNCSLIKNELKKGRWAYFQIRHSIMSSTLLNTIRLQGIPTGGIVQRSYGDEVLDSTYMEVNDPLCIFKEFLITKGAFPYVDEDSLDTRSSYRRSLYIAWVDCIHQFRCILVARVNRIRKVRERYKMEGKAIPFASRSLGLLTVNRAVMNIDDTRKPPRYYLLVESDNMREVMASYGELRRSRNVNYCTLGIQAAKYGLANMKESFFMLTSIEACNGLFQSSYLNFCWDFTDCLKVDVPDLPFKTKFIFLEINLE</sequence>
<gene>
    <name evidence="1" type="ORF">OUZ56_028395</name>
</gene>
<organism evidence="1 2">
    <name type="scientific">Daphnia magna</name>
    <dbReference type="NCBI Taxonomy" id="35525"/>
    <lineage>
        <taxon>Eukaryota</taxon>
        <taxon>Metazoa</taxon>
        <taxon>Ecdysozoa</taxon>
        <taxon>Arthropoda</taxon>
        <taxon>Crustacea</taxon>
        <taxon>Branchiopoda</taxon>
        <taxon>Diplostraca</taxon>
        <taxon>Cladocera</taxon>
        <taxon>Anomopoda</taxon>
        <taxon>Daphniidae</taxon>
        <taxon>Daphnia</taxon>
    </lineage>
</organism>
<evidence type="ECO:0000313" key="1">
    <source>
        <dbReference type="EMBL" id="KAK4036335.1"/>
    </source>
</evidence>
<dbReference type="Proteomes" id="UP001234178">
    <property type="component" value="Unassembled WGS sequence"/>
</dbReference>
<accession>A0ABR0B3Q7</accession>
<comment type="caution">
    <text evidence="1">The sequence shown here is derived from an EMBL/GenBank/DDBJ whole genome shotgun (WGS) entry which is preliminary data.</text>
</comment>
<dbReference type="EMBL" id="JAOYFB010000040">
    <property type="protein sequence ID" value="KAK4036335.1"/>
    <property type="molecule type" value="Genomic_DNA"/>
</dbReference>
<keyword evidence="2" id="KW-1185">Reference proteome</keyword>